<dbReference type="GO" id="GO:0051015">
    <property type="term" value="F:actin filament binding"/>
    <property type="evidence" value="ECO:0007669"/>
    <property type="project" value="TreeGrafter"/>
</dbReference>
<dbReference type="GO" id="GO:1903479">
    <property type="term" value="P:mitotic actomyosin contractile ring assembly actin filament organization"/>
    <property type="evidence" value="ECO:0007669"/>
    <property type="project" value="TreeGrafter"/>
</dbReference>
<gene>
    <name evidence="3" type="ORF">TAPDE_002290</name>
</gene>
<accession>R4X9D4</accession>
<feature type="domain" description="Calponin-homology (CH)" evidence="2">
    <location>
        <begin position="81"/>
        <end position="187"/>
    </location>
</feature>
<dbReference type="STRING" id="1097556.R4X9D4"/>
<dbReference type="GO" id="GO:0110085">
    <property type="term" value="C:mitotic actomyosin contractile ring"/>
    <property type="evidence" value="ECO:0007669"/>
    <property type="project" value="TreeGrafter"/>
</dbReference>
<dbReference type="Gene3D" id="1.10.506.10">
    <property type="entry name" value="GTPase Activation - p120gap, domain 1"/>
    <property type="match status" value="1"/>
</dbReference>
<dbReference type="GO" id="GO:0005096">
    <property type="term" value="F:GTPase activator activity"/>
    <property type="evidence" value="ECO:0007669"/>
    <property type="project" value="TreeGrafter"/>
</dbReference>
<name>R4X9D4_TAPDE</name>
<dbReference type="SMART" id="SM00015">
    <property type="entry name" value="IQ"/>
    <property type="match status" value="7"/>
</dbReference>
<dbReference type="VEuPathDB" id="FungiDB:TAPDE_002290"/>
<sequence>MNSKRSSVHMRTLSRLGVNLEADVQNLDVPLAMIGDSETQDVTGLSGRLRLQKVPAVKSTSIGTGNWMDRQRQHIQAYEYLCHIGEAKEWIEGCLGEQIPAIVDLEEQLRNGIVLARLAQAFVPGLVPRIFDAPRLQFRHSDNINRFFQFVDRVEVPDNFRFELTDLYEKKNIPKVIYCIHALSFVLVNAGLASRIGNLVGKLEFTEDELRKTQKSLDATGVTMPNFKSVGDAIAGGLETPVQAAESEEERQHKALEQHEEHIIAMQAQARGFLFRQEICTELSRLETLEARIIAMQSSARGYLVRQQYYLNAHTYKDINNWVLSLQAVCRGYTARYRTDFRNISLSVNTAWTVKIQALCRGRLQRLEHRASVLAIENACEHNTIVSLQSLLRGHVQRRSLANGRATFAEQDSFIVTCQATIKGFVQRRTIVETKAQLRGELENIRLLQTCCRNKLYRMAYQQILRRLGTERASFIKICAISSGFLMRKKLDLFGNLLLNEEDLVVDVQALCQATLRRLDYNRKLIYLARSEHNIINLQAAATAAVQRRRFQERQNHYRENMARVIKVQSFVRARQQGAAYRSLTIDRDPPVSTIKNFIHLLNDSNFDFEEEIAMERGRKDVIQSIRQNEAAEEHIEQMDVKIALLVKQAIKIDEVIQHQRHMDKGLGSLHQEANPFDLKAMNKKARSQLENYQRFFYILQTQPVYLARLFSALCTISSTEKETKRLESLTMIMFGYAQKKREEYFLLKLIRSSVIKNVSDTNGVEEFLQGQYFWSRLLSSYLRGTKKHKFLHEIFGPIVTSILQDDFLDLESNPLLIYRMIRQDEELRTGQQSLRPVNVTQEYAIQDPDTRVMFIKHLRDLRDLTTRTIDTLERDLQKFPWCIRYVARELYRAMQEHIEPITPHELYRLVGHLICRQFITPTLVSLDQYGIAEEGVRPAGRRNLAELSKILNQIASGRVFEDGSYLQPLNEFIEKSIDRMSTIFRALLEVEDLETHFAITELDDVVATKRPILYIKVSDIFALHSMVATHLHDIAPEVEDPLNYVLLQLGPPPSRAEDMMIMSISNSELALTLDPKAIDVDDPEADERALFIQAKRNLLYIIRVQSGSNLMDILVEPVTEGDERKWREIVLDEQGQLESRTIPTSNGSLTQDVSTLSYPVLKRRCLENIVELERLGWITRENNYQELLNSIADDIRTQNRRRIERQYELHATRETLKDLDEKRDYLNGQLKSYNDYIEQAMMSLQSKKSKKKSILPFTKQYFHVRDLQKAGRMPKFGSRKYGASKLYDKGVLISIRGEQPPFEKFNITISSDRIGEFVLQSTVQGASNPGTSASIQLDELLQAQYNKSETIDVFEGGMTLRVSLMLNLVFKHFFSQ</sequence>
<dbReference type="PANTHER" id="PTHR14149:SF14">
    <property type="entry name" value="CALPONIN-HOMOLOGY (CH) DOMAIN-CONTAINING PROTEIN"/>
    <property type="match status" value="1"/>
</dbReference>
<dbReference type="PROSITE" id="PS50018">
    <property type="entry name" value="RAS_GTPASE_ACTIV_2"/>
    <property type="match status" value="1"/>
</dbReference>
<dbReference type="Pfam" id="PF00612">
    <property type="entry name" value="IQ"/>
    <property type="match status" value="2"/>
</dbReference>
<dbReference type="Pfam" id="PF03836">
    <property type="entry name" value="RasGAP_C"/>
    <property type="match status" value="1"/>
</dbReference>
<keyword evidence="4" id="KW-1185">Reference proteome</keyword>
<comment type="caution">
    <text evidence="3">The sequence shown here is derived from an EMBL/GenBank/DDBJ whole genome shotgun (WGS) entry which is preliminary data.</text>
</comment>
<evidence type="ECO:0000313" key="3">
    <source>
        <dbReference type="EMBL" id="CCG82346.1"/>
    </source>
</evidence>
<dbReference type="PROSITE" id="PS50096">
    <property type="entry name" value="IQ"/>
    <property type="match status" value="5"/>
</dbReference>
<dbReference type="InterPro" id="IPR000593">
    <property type="entry name" value="RasGAP_C"/>
</dbReference>
<dbReference type="SUPFAM" id="SSF143885">
    <property type="entry name" value="RGC domain-like"/>
    <property type="match status" value="1"/>
</dbReference>
<dbReference type="OrthoDB" id="775356at2759"/>
<feature type="domain" description="Ras-GAP" evidence="1">
    <location>
        <begin position="729"/>
        <end position="957"/>
    </location>
</feature>
<dbReference type="PROSITE" id="PS50021">
    <property type="entry name" value="CH"/>
    <property type="match status" value="1"/>
</dbReference>
<dbReference type="eggNOG" id="KOG2128">
    <property type="taxonomic scope" value="Eukaryota"/>
</dbReference>
<dbReference type="InterPro" id="IPR001715">
    <property type="entry name" value="CH_dom"/>
</dbReference>
<dbReference type="CDD" id="cd21206">
    <property type="entry name" value="CH_IQGAP"/>
    <property type="match status" value="1"/>
</dbReference>
<dbReference type="Gene3D" id="1.10.418.10">
    <property type="entry name" value="Calponin-like domain"/>
    <property type="match status" value="1"/>
</dbReference>
<dbReference type="Pfam" id="PF00307">
    <property type="entry name" value="CH"/>
    <property type="match status" value="1"/>
</dbReference>
<proteinExistence type="predicted"/>
<dbReference type="InterPro" id="IPR001936">
    <property type="entry name" value="RasGAP_dom"/>
</dbReference>
<evidence type="ECO:0000259" key="1">
    <source>
        <dbReference type="PROSITE" id="PS50018"/>
    </source>
</evidence>
<dbReference type="PANTHER" id="PTHR14149">
    <property type="entry name" value="RAS GTPASE-ACTIVATING PROTEIN WITH IQ MOTIF"/>
    <property type="match status" value="1"/>
</dbReference>
<dbReference type="InterPro" id="IPR036872">
    <property type="entry name" value="CH_dom_sf"/>
</dbReference>
<reference evidence="3 4" key="1">
    <citation type="journal article" date="2013" name="MBio">
        <title>Genome sequencing of the plant pathogen Taphrina deformans, the causal agent of peach leaf curl.</title>
        <authorList>
            <person name="Cisse O.H."/>
            <person name="Almeida J.M.G.C.F."/>
            <person name="Fonseca A."/>
            <person name="Kumar A.A."/>
            <person name="Salojaervi J."/>
            <person name="Overmyer K."/>
            <person name="Hauser P.M."/>
            <person name="Pagni M."/>
        </authorList>
    </citation>
    <scope>NUCLEOTIDE SEQUENCE [LARGE SCALE GENOMIC DNA]</scope>
    <source>
        <strain evidence="4">PYCC 5710 / ATCC 11124 / CBS 356.35 / IMI 108563 / JCM 9778 / NBRC 8474</strain>
    </source>
</reference>
<organism evidence="3 4">
    <name type="scientific">Taphrina deformans (strain PYCC 5710 / ATCC 11124 / CBS 356.35 / IMI 108563 / JCM 9778 / NBRC 8474)</name>
    <name type="common">Peach leaf curl fungus</name>
    <name type="synonym">Lalaria deformans</name>
    <dbReference type="NCBI Taxonomy" id="1097556"/>
    <lineage>
        <taxon>Eukaryota</taxon>
        <taxon>Fungi</taxon>
        <taxon>Dikarya</taxon>
        <taxon>Ascomycota</taxon>
        <taxon>Taphrinomycotina</taxon>
        <taxon>Taphrinomycetes</taxon>
        <taxon>Taphrinales</taxon>
        <taxon>Taphrinaceae</taxon>
        <taxon>Taphrina</taxon>
    </lineage>
</organism>
<dbReference type="EMBL" id="CAHR02000081">
    <property type="protein sequence ID" value="CCG82346.1"/>
    <property type="molecule type" value="Genomic_DNA"/>
</dbReference>
<evidence type="ECO:0008006" key="5">
    <source>
        <dbReference type="Google" id="ProtNLM"/>
    </source>
</evidence>
<dbReference type="InterPro" id="IPR008936">
    <property type="entry name" value="Rho_GTPase_activation_prot"/>
</dbReference>
<evidence type="ECO:0000259" key="2">
    <source>
        <dbReference type="PROSITE" id="PS50021"/>
    </source>
</evidence>
<protein>
    <recommendedName>
        <fullName evidence="5">Ras GTPase activating protein</fullName>
    </recommendedName>
</protein>
<dbReference type="SMART" id="SM00033">
    <property type="entry name" value="CH"/>
    <property type="match status" value="1"/>
</dbReference>
<dbReference type="SUPFAM" id="SSF47576">
    <property type="entry name" value="Calponin-homology domain, CH-domain"/>
    <property type="match status" value="1"/>
</dbReference>
<dbReference type="Pfam" id="PF00616">
    <property type="entry name" value="RasGAP"/>
    <property type="match status" value="1"/>
</dbReference>
<dbReference type="SUPFAM" id="SSF48350">
    <property type="entry name" value="GTPase activation domain, GAP"/>
    <property type="match status" value="1"/>
</dbReference>
<evidence type="ECO:0000313" key="4">
    <source>
        <dbReference type="Proteomes" id="UP000013776"/>
    </source>
</evidence>
<dbReference type="Proteomes" id="UP000013776">
    <property type="component" value="Unassembled WGS sequence"/>
</dbReference>
<dbReference type="SMART" id="SM00323">
    <property type="entry name" value="RasGAP"/>
    <property type="match status" value="1"/>
</dbReference>
<dbReference type="InterPro" id="IPR000048">
    <property type="entry name" value="IQ_motif_EF-hand-BS"/>
</dbReference>
<dbReference type="GO" id="GO:0005516">
    <property type="term" value="F:calmodulin binding"/>
    <property type="evidence" value="ECO:0007669"/>
    <property type="project" value="TreeGrafter"/>
</dbReference>